<keyword evidence="4" id="KW-0238">DNA-binding</keyword>
<gene>
    <name evidence="7" type="ORF">NX778_01905</name>
</gene>
<dbReference type="InterPro" id="IPR015424">
    <property type="entry name" value="PyrdxlP-dep_Trfase"/>
</dbReference>
<feature type="domain" description="HTH gntR-type" evidence="6">
    <location>
        <begin position="25"/>
        <end position="93"/>
    </location>
</feature>
<reference evidence="7 8" key="1">
    <citation type="submission" date="2022-08" db="EMBL/GenBank/DDBJ databases">
        <title>Reclassification of Massilia species as members of the genera Telluria, Duganella, Pseudoduganella, Mokoshia gen. nov. and Zemynaea gen. nov. using orthogonal and non-orthogonal genome-based approaches.</title>
        <authorList>
            <person name="Bowman J.P."/>
        </authorList>
    </citation>
    <scope>NUCLEOTIDE SEQUENCE [LARGE SCALE GENOMIC DNA]</scope>
    <source>
        <strain evidence="7 8">JCM 31606</strain>
    </source>
</reference>
<dbReference type="PANTHER" id="PTHR46577:SF1">
    <property type="entry name" value="HTH-TYPE TRANSCRIPTIONAL REGULATORY PROTEIN GABR"/>
    <property type="match status" value="1"/>
</dbReference>
<dbReference type="Proteomes" id="UP001204621">
    <property type="component" value="Unassembled WGS sequence"/>
</dbReference>
<evidence type="ECO:0000256" key="4">
    <source>
        <dbReference type="ARBA" id="ARBA00023125"/>
    </source>
</evidence>
<dbReference type="Gene3D" id="1.10.10.10">
    <property type="entry name" value="Winged helix-like DNA-binding domain superfamily/Winged helix DNA-binding domain"/>
    <property type="match status" value="1"/>
</dbReference>
<dbReference type="SUPFAM" id="SSF53383">
    <property type="entry name" value="PLP-dependent transferases"/>
    <property type="match status" value="1"/>
</dbReference>
<organism evidence="7 8">
    <name type="scientific">Massilia terrae</name>
    <dbReference type="NCBI Taxonomy" id="1811224"/>
    <lineage>
        <taxon>Bacteria</taxon>
        <taxon>Pseudomonadati</taxon>
        <taxon>Pseudomonadota</taxon>
        <taxon>Betaproteobacteria</taxon>
        <taxon>Burkholderiales</taxon>
        <taxon>Oxalobacteraceae</taxon>
        <taxon>Telluria group</taxon>
        <taxon>Massilia</taxon>
    </lineage>
</organism>
<keyword evidence="8" id="KW-1185">Reference proteome</keyword>
<dbReference type="InterPro" id="IPR036388">
    <property type="entry name" value="WH-like_DNA-bd_sf"/>
</dbReference>
<evidence type="ECO:0000259" key="6">
    <source>
        <dbReference type="PROSITE" id="PS50949"/>
    </source>
</evidence>
<evidence type="ECO:0000313" key="8">
    <source>
        <dbReference type="Proteomes" id="UP001204621"/>
    </source>
</evidence>
<keyword evidence="7" id="KW-0808">Transferase</keyword>
<sequence length="467" mass="50701">MAQTRSIQNADLSHAWLAGLEHRTGPRYLLIADALERAMFEGQLNPGDRLPPQRELAARLKVDLTTITRAYDEAKRRNLVEGRGARGTYVSVPKVELAQVLDLSMNIPPPPAGVAFDDLLKQGVSQVLLRADNEQLMTYHLGGGSEAERTAGAKWLEPMFGRVDPEHIVVCPGAQAALAALVLAHSAPGDVVLAEPTIYPGLRAAVEQFGRQLVCVETDASGMRPDALAKACAKYRARLIYLNPTLQNPTTATMPLERRREIAAVAVKHGARIIEDDPYWLFADSAPPPLSRLAPDHAYYVATLSKCLTPGLRVAYVVLKDTHERQRFISALRSFALMSAPLTTALATQWIFDGSAQQLFAGVRKEAEARHGLASDILAGRPDVAGNGLHIWLPLPSHWTSSELARTAGAEGLAVTPAEVFSDSPHRPNAIRISLGSIQDRKRLAAGLRRLSQLLAQMPRSISGPVI</sequence>
<dbReference type="InterPro" id="IPR051446">
    <property type="entry name" value="HTH_trans_reg/aminotransferase"/>
</dbReference>
<comment type="similarity">
    <text evidence="1">In the C-terminal section; belongs to the class-I pyridoxal-phosphate-dependent aminotransferase family.</text>
</comment>
<dbReference type="SUPFAM" id="SSF46785">
    <property type="entry name" value="Winged helix' DNA-binding domain"/>
    <property type="match status" value="1"/>
</dbReference>
<evidence type="ECO:0000256" key="5">
    <source>
        <dbReference type="ARBA" id="ARBA00023163"/>
    </source>
</evidence>
<comment type="caution">
    <text evidence="7">The sequence shown here is derived from an EMBL/GenBank/DDBJ whole genome shotgun (WGS) entry which is preliminary data.</text>
</comment>
<dbReference type="GO" id="GO:0008483">
    <property type="term" value="F:transaminase activity"/>
    <property type="evidence" value="ECO:0007669"/>
    <property type="project" value="UniProtKB-KW"/>
</dbReference>
<keyword evidence="7" id="KW-0032">Aminotransferase</keyword>
<evidence type="ECO:0000256" key="3">
    <source>
        <dbReference type="ARBA" id="ARBA00023015"/>
    </source>
</evidence>
<dbReference type="Pfam" id="PF00155">
    <property type="entry name" value="Aminotran_1_2"/>
    <property type="match status" value="1"/>
</dbReference>
<dbReference type="InterPro" id="IPR015421">
    <property type="entry name" value="PyrdxlP-dep_Trfase_major"/>
</dbReference>
<dbReference type="InterPro" id="IPR000524">
    <property type="entry name" value="Tscrpt_reg_HTH_GntR"/>
</dbReference>
<keyword evidence="3" id="KW-0805">Transcription regulation</keyword>
<keyword evidence="5" id="KW-0804">Transcription</keyword>
<dbReference type="PROSITE" id="PS50949">
    <property type="entry name" value="HTH_GNTR"/>
    <property type="match status" value="1"/>
</dbReference>
<dbReference type="RefSeq" id="WP_258809989.1">
    <property type="nucleotide sequence ID" value="NZ_JANUGU010000001.1"/>
</dbReference>
<proteinExistence type="inferred from homology"/>
<dbReference type="Gene3D" id="3.40.640.10">
    <property type="entry name" value="Type I PLP-dependent aspartate aminotransferase-like (Major domain)"/>
    <property type="match status" value="1"/>
</dbReference>
<dbReference type="SMART" id="SM00345">
    <property type="entry name" value="HTH_GNTR"/>
    <property type="match status" value="1"/>
</dbReference>
<evidence type="ECO:0000313" key="7">
    <source>
        <dbReference type="EMBL" id="MCS0656813.1"/>
    </source>
</evidence>
<dbReference type="EMBL" id="JANUGU010000001">
    <property type="protein sequence ID" value="MCS0656813.1"/>
    <property type="molecule type" value="Genomic_DNA"/>
</dbReference>
<dbReference type="Pfam" id="PF00392">
    <property type="entry name" value="GntR"/>
    <property type="match status" value="1"/>
</dbReference>
<dbReference type="InterPro" id="IPR036390">
    <property type="entry name" value="WH_DNA-bd_sf"/>
</dbReference>
<protein>
    <submittedName>
        <fullName evidence="7">PLP-dependent aminotransferase family protein</fullName>
    </submittedName>
</protein>
<dbReference type="InterPro" id="IPR004839">
    <property type="entry name" value="Aminotransferase_I/II_large"/>
</dbReference>
<dbReference type="CDD" id="cd07377">
    <property type="entry name" value="WHTH_GntR"/>
    <property type="match status" value="1"/>
</dbReference>
<evidence type="ECO:0000256" key="2">
    <source>
        <dbReference type="ARBA" id="ARBA00022898"/>
    </source>
</evidence>
<accession>A0ABT2CUQ4</accession>
<evidence type="ECO:0000256" key="1">
    <source>
        <dbReference type="ARBA" id="ARBA00005384"/>
    </source>
</evidence>
<dbReference type="PANTHER" id="PTHR46577">
    <property type="entry name" value="HTH-TYPE TRANSCRIPTIONAL REGULATORY PROTEIN GABR"/>
    <property type="match status" value="1"/>
</dbReference>
<name>A0ABT2CUQ4_9BURK</name>
<dbReference type="CDD" id="cd00609">
    <property type="entry name" value="AAT_like"/>
    <property type="match status" value="1"/>
</dbReference>
<keyword evidence="2" id="KW-0663">Pyridoxal phosphate</keyword>